<evidence type="ECO:0000259" key="4">
    <source>
        <dbReference type="Pfam" id="PF10370"/>
    </source>
</evidence>
<dbReference type="RefSeq" id="WP_306069182.1">
    <property type="nucleotide sequence ID" value="NZ_CP120988.1"/>
</dbReference>
<dbReference type="InterPro" id="IPR036663">
    <property type="entry name" value="Fumarylacetoacetase_C_sf"/>
</dbReference>
<organism evidence="5 6">
    <name type="scientific">Streptomyces poriferorum</name>
    <dbReference type="NCBI Taxonomy" id="2798799"/>
    <lineage>
        <taxon>Bacteria</taxon>
        <taxon>Bacillati</taxon>
        <taxon>Actinomycetota</taxon>
        <taxon>Actinomycetes</taxon>
        <taxon>Kitasatosporales</taxon>
        <taxon>Streptomycetaceae</taxon>
        <taxon>Streptomyces</taxon>
    </lineage>
</organism>
<evidence type="ECO:0000313" key="5">
    <source>
        <dbReference type="EMBL" id="WLQ60575.1"/>
    </source>
</evidence>
<dbReference type="Pfam" id="PF01557">
    <property type="entry name" value="FAA_hydrolase"/>
    <property type="match status" value="1"/>
</dbReference>
<dbReference type="Gene3D" id="3.90.850.10">
    <property type="entry name" value="Fumarylacetoacetase-like, C-terminal domain"/>
    <property type="match status" value="1"/>
</dbReference>
<evidence type="ECO:0000256" key="1">
    <source>
        <dbReference type="ARBA" id="ARBA00010211"/>
    </source>
</evidence>
<dbReference type="Pfam" id="PF10370">
    <property type="entry name" value="Rv2993c-like_N"/>
    <property type="match status" value="1"/>
</dbReference>
<dbReference type="PANTHER" id="PTHR42796:SF4">
    <property type="entry name" value="FUMARYLACETOACETATE HYDROLASE DOMAIN-CONTAINING PROTEIN 2A"/>
    <property type="match status" value="1"/>
</dbReference>
<feature type="domain" description="Fumarylacetoacetase-like C-terminal" evidence="3">
    <location>
        <begin position="57"/>
        <end position="255"/>
    </location>
</feature>
<evidence type="ECO:0000313" key="6">
    <source>
        <dbReference type="Proteomes" id="UP001235744"/>
    </source>
</evidence>
<keyword evidence="5" id="KW-0378">Hydrolase</keyword>
<dbReference type="PANTHER" id="PTHR42796">
    <property type="entry name" value="FUMARYLACETOACETATE HYDROLASE DOMAIN-CONTAINING PROTEIN 2A-RELATED"/>
    <property type="match status" value="1"/>
</dbReference>
<keyword evidence="2" id="KW-0479">Metal-binding</keyword>
<gene>
    <name evidence="5" type="ORF">P8A19_36390</name>
</gene>
<feature type="domain" description="Rv2993c-like N-terminal" evidence="4">
    <location>
        <begin position="1"/>
        <end position="50"/>
    </location>
</feature>
<protein>
    <submittedName>
        <fullName evidence="5">Fumarylacetoacetate hydrolase family protein</fullName>
    </submittedName>
</protein>
<comment type="similarity">
    <text evidence="1">Belongs to the FAH family.</text>
</comment>
<dbReference type="GO" id="GO:0016787">
    <property type="term" value="F:hydrolase activity"/>
    <property type="evidence" value="ECO:0007669"/>
    <property type="project" value="UniProtKB-KW"/>
</dbReference>
<dbReference type="InterPro" id="IPR051121">
    <property type="entry name" value="FAH"/>
</dbReference>
<evidence type="ECO:0000256" key="2">
    <source>
        <dbReference type="ARBA" id="ARBA00022723"/>
    </source>
</evidence>
<proteinExistence type="inferred from homology"/>
<dbReference type="InterPro" id="IPR011234">
    <property type="entry name" value="Fumarylacetoacetase-like_C"/>
</dbReference>
<dbReference type="SUPFAM" id="SSF56529">
    <property type="entry name" value="FAH"/>
    <property type="match status" value="1"/>
</dbReference>
<evidence type="ECO:0000259" key="3">
    <source>
        <dbReference type="Pfam" id="PF01557"/>
    </source>
</evidence>
<dbReference type="EMBL" id="CP120988">
    <property type="protein sequence ID" value="WLQ60575.1"/>
    <property type="molecule type" value="Genomic_DNA"/>
</dbReference>
<reference evidence="5 6" key="1">
    <citation type="submission" date="2023-03" db="EMBL/GenBank/DDBJ databases">
        <title>Isolation and description of six Streptomyces strains from soil environments, able to metabolize different microbial glucans.</title>
        <authorList>
            <person name="Widen T."/>
            <person name="Larsbrink J."/>
        </authorList>
    </citation>
    <scope>NUCLEOTIDE SEQUENCE [LARGE SCALE GENOMIC DNA]</scope>
    <source>
        <strain evidence="5 6">Alt2</strain>
    </source>
</reference>
<accession>A0ABY9IYH7</accession>
<sequence>MRYTRVAAGGMAVWGRVHDEHVELLSESPLAGRPTVIGTVATADAVWLPPVVPPVFYAVGLNYTRHIEHARALGNTAAVMPERPEIGYRANNALTGHLSPIVKPREVTGRFEAEPELVAVIGRTLRHATHEEARDAVFGWTIGNDVSARTWQHEDRTFWRSKNADSFKPMGPWIETDVDALAQTTTLRVDGRVRASFPTGGMVFDPYDYIVEMTRYLTLQPGDVLWMGAESTCGLEPGNTVEVEISGIGVLANPVHEAAAPPVRHAQPPKGNEP</sequence>
<keyword evidence="6" id="KW-1185">Reference proteome</keyword>
<name>A0ABY9IYH7_9ACTN</name>
<dbReference type="Proteomes" id="UP001235744">
    <property type="component" value="Chromosome"/>
</dbReference>
<dbReference type="InterPro" id="IPR018833">
    <property type="entry name" value="Rv2993c-like_N"/>
</dbReference>